<gene>
    <name evidence="3" type="ORF">HBH39_18350</name>
</gene>
<organism evidence="3 4">
    <name type="scientific">Shewanella aestuarii</name>
    <dbReference type="NCBI Taxonomy" id="1028752"/>
    <lineage>
        <taxon>Bacteria</taxon>
        <taxon>Pseudomonadati</taxon>
        <taxon>Pseudomonadota</taxon>
        <taxon>Gammaproteobacteria</taxon>
        <taxon>Alteromonadales</taxon>
        <taxon>Shewanellaceae</taxon>
        <taxon>Shewanella</taxon>
    </lineage>
</organism>
<name>A0A6G9QPC1_9GAMM</name>
<feature type="compositionally biased region" description="Polar residues" evidence="1">
    <location>
        <begin position="743"/>
        <end position="755"/>
    </location>
</feature>
<reference evidence="3 4" key="1">
    <citation type="submission" date="2020-03" db="EMBL/GenBank/DDBJ databases">
        <title>Complete genome sequence of Shewanella sp.</title>
        <authorList>
            <person name="Kim Y.-S."/>
            <person name="Kim S.-J."/>
            <person name="Jung H.-K."/>
            <person name="Kim K.-H."/>
        </authorList>
    </citation>
    <scope>NUCLEOTIDE SEQUENCE [LARGE SCALE GENOMIC DNA]</scope>
    <source>
        <strain evidence="3 4">PN3F2</strain>
        <plasmid evidence="3 4">pPN3F2_1</plasmid>
    </source>
</reference>
<proteinExistence type="predicted"/>
<dbReference type="Proteomes" id="UP000502608">
    <property type="component" value="Plasmid pPN3F2_1"/>
</dbReference>
<dbReference type="Gene3D" id="1.10.3210.40">
    <property type="match status" value="1"/>
</dbReference>
<geneLocation type="plasmid" evidence="3 4">
    <name>pPN3F2_1</name>
</geneLocation>
<feature type="region of interest" description="Disordered" evidence="1">
    <location>
        <begin position="709"/>
        <end position="761"/>
    </location>
</feature>
<dbReference type="AlphaFoldDB" id="A0A6G9QPC1"/>
<dbReference type="EMBL" id="CP050314">
    <property type="protein sequence ID" value="QIR16434.1"/>
    <property type="molecule type" value="Genomic_DNA"/>
</dbReference>
<feature type="compositionally biased region" description="Polar residues" evidence="1">
    <location>
        <begin position="466"/>
        <end position="477"/>
    </location>
</feature>
<keyword evidence="3" id="KW-0614">Plasmid</keyword>
<evidence type="ECO:0000259" key="2">
    <source>
        <dbReference type="Pfam" id="PF07514"/>
    </source>
</evidence>
<evidence type="ECO:0000313" key="3">
    <source>
        <dbReference type="EMBL" id="QIR16434.1"/>
    </source>
</evidence>
<feature type="compositionally biased region" description="Polar residues" evidence="1">
    <location>
        <begin position="717"/>
        <end position="730"/>
    </location>
</feature>
<dbReference type="Pfam" id="PF07514">
    <property type="entry name" value="TraI_2"/>
    <property type="match status" value="1"/>
</dbReference>
<feature type="compositionally biased region" description="Polar residues" evidence="1">
    <location>
        <begin position="506"/>
        <end position="516"/>
    </location>
</feature>
<dbReference type="InterPro" id="IPR011119">
    <property type="entry name" value="Unchr_helicase_relaxase_TraI"/>
</dbReference>
<feature type="compositionally biased region" description="Basic and acidic residues" evidence="1">
    <location>
        <begin position="517"/>
        <end position="527"/>
    </location>
</feature>
<feature type="compositionally biased region" description="Basic and acidic residues" evidence="1">
    <location>
        <begin position="548"/>
        <end position="557"/>
    </location>
</feature>
<sequence length="833" mass="93712">MLKVMMWSKKVSDNFRDIIGNLNKKDHIEALRVDEEKLDALLHYPIKPSAIPLVSIESLYRRHKEKIRYIERDIPLVKVGSEFNTTDMVEAVIKNFIAYCHLLPASEMDHHRYIGGLLEHSLDVSIRALQVAMGATLDEEREIDLDQKRKPRYEYAAWLCGLLHDAGKIISNMTVYDPKSDKQWQPLNSNLYDWAKIEGISEYSVSHNKNRIHNEHETNSIHFLSFVISDSAKKYLIGDGDGSDDLYSKITQTLIGYHSNKGYLYNAVRKADGASTYADYARVWLHDSHRDKSMVSAVVDVLRTLYFEWTTNKPTSEVFFLNGEVYLEMTKPFKDVIAKCRELKIPVPSSPKTLIEILIDKRIIGKVSDKSTFGNLYVGNFTEQDIHQFSQDRTGPMASTSPKAVVKFVWVNFIIGDNPIPDDAQGALRYNSVKSENTHTLFGRNTSKIIYPISTETKANEPVSEEVSQSTSQIESDSNVDKNQIKIDTNKPMPAPAKMKVGKSATKVNKTSNPPESKAKSSNKNDVDETIVQQSIDKSNEDINQQKSESESTDKAKVTKKKKASKSVKKKLDNNVEASNEEPKSPAIQNELPIVEVEQSKPAWVGKRVIKQIDLVLLELHTTQNTSVVTLIGADVAVSLEYLANACSQSSKEVIKEAEYLAITKSSKTLPKKVEINGQLQKIIVLNDVVATEFKYLADTSIRAEETTPAQLVNAANGGQTTTVESSTDNNEGKKSEDDSEVIETNQQSNNTSNDLDNHSLPENLDYKVERVDSFLSRLSEEFPSISLVTVRPYLKNLNIHPFIDDDGNLNVKIKSAEEDELIYRIKQGIMND</sequence>
<dbReference type="KEGG" id="saes:HBH39_18350"/>
<protein>
    <recommendedName>
        <fullName evidence="2">Uncharacterized domain-containing protein</fullName>
    </recommendedName>
</protein>
<feature type="region of interest" description="Disordered" evidence="1">
    <location>
        <begin position="458"/>
        <end position="585"/>
    </location>
</feature>
<feature type="compositionally biased region" description="Polar residues" evidence="1">
    <location>
        <begin position="531"/>
        <end position="547"/>
    </location>
</feature>
<evidence type="ECO:0000256" key="1">
    <source>
        <dbReference type="SAM" id="MobiDB-lite"/>
    </source>
</evidence>
<dbReference type="NCBIfam" id="NF041494">
    <property type="entry name" value="MobH"/>
    <property type="match status" value="1"/>
</dbReference>
<accession>A0A6G9QPC1</accession>
<feature type="domain" description="Uncharacterised" evidence="2">
    <location>
        <begin position="62"/>
        <end position="369"/>
    </location>
</feature>
<feature type="compositionally biased region" description="Basic and acidic residues" evidence="1">
    <location>
        <begin position="479"/>
        <end position="489"/>
    </location>
</feature>
<keyword evidence="4" id="KW-1185">Reference proteome</keyword>
<evidence type="ECO:0000313" key="4">
    <source>
        <dbReference type="Proteomes" id="UP000502608"/>
    </source>
</evidence>
<dbReference type="RefSeq" id="WP_167680265.1">
    <property type="nucleotide sequence ID" value="NZ_CP050314.1"/>
</dbReference>
<feature type="compositionally biased region" description="Basic residues" evidence="1">
    <location>
        <begin position="558"/>
        <end position="569"/>
    </location>
</feature>